<dbReference type="KEGG" id="spu:115924431"/>
<evidence type="ECO:0000259" key="1">
    <source>
        <dbReference type="PROSITE" id="PS50878"/>
    </source>
</evidence>
<protein>
    <recommendedName>
        <fullName evidence="1">Reverse transcriptase domain-containing protein</fullName>
    </recommendedName>
</protein>
<reference evidence="2" key="2">
    <citation type="submission" date="2021-01" db="UniProtKB">
        <authorList>
            <consortium name="EnsemblMetazoa"/>
        </authorList>
    </citation>
    <scope>IDENTIFICATION</scope>
</reference>
<reference evidence="3" key="1">
    <citation type="submission" date="2015-02" db="EMBL/GenBank/DDBJ databases">
        <title>Genome sequencing for Strongylocentrotus purpuratus.</title>
        <authorList>
            <person name="Murali S."/>
            <person name="Liu Y."/>
            <person name="Vee V."/>
            <person name="English A."/>
            <person name="Wang M."/>
            <person name="Skinner E."/>
            <person name="Han Y."/>
            <person name="Muzny D.M."/>
            <person name="Worley K.C."/>
            <person name="Gibbs R.A."/>
        </authorList>
    </citation>
    <scope>NUCLEOTIDE SEQUENCE</scope>
</reference>
<organism evidence="2 3">
    <name type="scientific">Strongylocentrotus purpuratus</name>
    <name type="common">Purple sea urchin</name>
    <dbReference type="NCBI Taxonomy" id="7668"/>
    <lineage>
        <taxon>Eukaryota</taxon>
        <taxon>Metazoa</taxon>
        <taxon>Echinodermata</taxon>
        <taxon>Eleutherozoa</taxon>
        <taxon>Echinozoa</taxon>
        <taxon>Echinoidea</taxon>
        <taxon>Euechinoidea</taxon>
        <taxon>Echinacea</taxon>
        <taxon>Camarodonta</taxon>
        <taxon>Echinidea</taxon>
        <taxon>Strongylocentrotidae</taxon>
        <taxon>Strongylocentrotus</taxon>
    </lineage>
</organism>
<dbReference type="InterPro" id="IPR058912">
    <property type="entry name" value="HTH_animal"/>
</dbReference>
<dbReference type="GeneID" id="115924431"/>
<dbReference type="Proteomes" id="UP000007110">
    <property type="component" value="Unassembled WGS sequence"/>
</dbReference>
<evidence type="ECO:0000313" key="3">
    <source>
        <dbReference type="Proteomes" id="UP000007110"/>
    </source>
</evidence>
<keyword evidence="3" id="KW-1185">Reference proteome</keyword>
<dbReference type="InParanoid" id="A0A7M7NVJ6"/>
<dbReference type="InterPro" id="IPR000477">
    <property type="entry name" value="RT_dom"/>
</dbReference>
<dbReference type="PROSITE" id="PS50878">
    <property type="entry name" value="RT_POL"/>
    <property type="match status" value="1"/>
</dbReference>
<sequence length="463" mass="52220">TARFYLLPKIHKAGNPGRPIISGNGSPTERISLFIDSFLKPLVPQISSYIHDTPDFLRKLEGIKDQIPSTAIIGTFDVSSLYTNIPHEEGVRACSLALAKAGHTTPPISDVGTLMRLILTKNNFSFLGEHYLQVHGTAMGTRIAPSTACLFMGDLEERILASAPCRPWIWWRYIDDVFFIWTRDEDSLLTFTNHINSFHRTIKFTSEFSAHQTHFLDVTVRKQGNSLTTDLYSKPTDTHQYLHSSSCHPRHCKTGIAFSRALRLRRICSNDSDFSRHTQILRNNLVARGHSSRQVHRAIARAKIIPRNLALTGKAPDAMAKPMIPLVTTFHPNLPSLRKITNDNHHILHTSDRLARAIPNGPTLAYRRPRNLRDLIVRAEVPSLDASPPTQHGSVECSMYVGETKNTLKKRFYAHRSTVNTKKLDTPVGHHFNLPNHSISDMILQGIESLGHRKDSVRLSREK</sequence>
<dbReference type="EnsemblMetazoa" id="XM_030986511">
    <property type="protein sequence ID" value="XP_030842371"/>
    <property type="gene ID" value="LOC115924431"/>
</dbReference>
<evidence type="ECO:0000313" key="2">
    <source>
        <dbReference type="EnsemblMetazoa" id="XP_030842371"/>
    </source>
</evidence>
<name>A0A7M7NVJ6_STRPU</name>
<dbReference type="RefSeq" id="XP_030842371.1">
    <property type="nucleotide sequence ID" value="XM_030986511.1"/>
</dbReference>
<dbReference type="OrthoDB" id="6137369at2759"/>
<feature type="domain" description="Reverse transcriptase" evidence="1">
    <location>
        <begin position="1"/>
        <end position="227"/>
    </location>
</feature>
<dbReference type="PANTHER" id="PTHR21301:SF10">
    <property type="entry name" value="REVERSE TRANSCRIPTASE DOMAIN-CONTAINING PROTEIN"/>
    <property type="match status" value="1"/>
</dbReference>
<dbReference type="Pfam" id="PF00078">
    <property type="entry name" value="RVT_1"/>
    <property type="match status" value="1"/>
</dbReference>
<dbReference type="AlphaFoldDB" id="A0A7M7NVJ6"/>
<dbReference type="OMA" id="KAHETIG"/>
<proteinExistence type="predicted"/>
<dbReference type="PANTHER" id="PTHR21301">
    <property type="entry name" value="REVERSE TRANSCRIPTASE"/>
    <property type="match status" value="1"/>
</dbReference>
<accession>A0A7M7NVJ6</accession>
<dbReference type="Pfam" id="PF26215">
    <property type="entry name" value="HTH_animal"/>
    <property type="match status" value="1"/>
</dbReference>